<keyword evidence="2" id="KW-1185">Reference proteome</keyword>
<sequence>MTTTTVSQTATSSTGRRVQLGLAALLGFFIVGFTGLSQVEAVHNAAHDYRHSLGFPCH</sequence>
<gene>
    <name evidence="1" type="ORF">OXU80_15655</name>
</gene>
<dbReference type="EMBL" id="CP113520">
    <property type="protein sequence ID" value="WAJ26328.1"/>
    <property type="molecule type" value="Genomic_DNA"/>
</dbReference>
<organism evidence="1 2">
    <name type="scientific">Antarcticirhabdus aurantiaca</name>
    <dbReference type="NCBI Taxonomy" id="2606717"/>
    <lineage>
        <taxon>Bacteria</taxon>
        <taxon>Pseudomonadati</taxon>
        <taxon>Pseudomonadota</taxon>
        <taxon>Alphaproteobacteria</taxon>
        <taxon>Hyphomicrobiales</taxon>
        <taxon>Aurantimonadaceae</taxon>
        <taxon>Antarcticirhabdus</taxon>
    </lineage>
</organism>
<evidence type="ECO:0000313" key="2">
    <source>
        <dbReference type="Proteomes" id="UP001163223"/>
    </source>
</evidence>
<proteinExistence type="predicted"/>
<protein>
    <submittedName>
        <fullName evidence="1">CbtB-domain containing protein</fullName>
    </submittedName>
</protein>
<reference evidence="1" key="1">
    <citation type="submission" date="2022-11" db="EMBL/GenBank/DDBJ databases">
        <title>beta-Carotene-producing bacterium, Jeongeuplla avenae sp. nov., alleviates the salt stress of Arabidopsis seedlings.</title>
        <authorList>
            <person name="Jiang L."/>
            <person name="Lee J."/>
        </authorList>
    </citation>
    <scope>NUCLEOTIDE SEQUENCE</scope>
    <source>
        <strain evidence="1">DY_R2A_6</strain>
    </source>
</reference>
<accession>A0ACD4NHN4</accession>
<dbReference type="Proteomes" id="UP001163223">
    <property type="component" value="Chromosome"/>
</dbReference>
<name>A0ACD4NHN4_9HYPH</name>
<evidence type="ECO:0000313" key="1">
    <source>
        <dbReference type="EMBL" id="WAJ26328.1"/>
    </source>
</evidence>